<dbReference type="PROSITE" id="PS50920">
    <property type="entry name" value="SOLCAR"/>
    <property type="match status" value="3"/>
</dbReference>
<keyword evidence="11" id="KW-1185">Reference proteome</keyword>
<dbReference type="GO" id="GO:0005739">
    <property type="term" value="C:mitochondrion"/>
    <property type="evidence" value="ECO:0007669"/>
    <property type="project" value="InterPro"/>
</dbReference>
<evidence type="ECO:0000313" key="11">
    <source>
        <dbReference type="Proteomes" id="UP000001357"/>
    </source>
</evidence>
<evidence type="ECO:0000256" key="8">
    <source>
        <dbReference type="SAM" id="MobiDB-lite"/>
    </source>
</evidence>
<evidence type="ECO:0000313" key="10">
    <source>
        <dbReference type="EMBL" id="EDQ84721.1"/>
    </source>
</evidence>
<dbReference type="GO" id="GO:0009083">
    <property type="term" value="P:branched-chain amino acid catabolic process"/>
    <property type="evidence" value="ECO:0007669"/>
    <property type="project" value="InterPro"/>
</dbReference>
<sequence length="337" mass="36469">MAGADMAAPSPATEPKPGPAAGKIPPVQPAVIEWHHLDKTRFYILAPLGGLSTRIVLYPTQLIKTRLQVQTKRALYNGMVDAARKIIRHEGFFALYKGFVPNLVGLAGGQLYISLYESIKVKLQPTVPSEVTRNLLGGFLASTVAQTIVVPVNVVSQRMMVHGQNVDPNVARIPRLKAIPLIRSIFKVEGLRGFFTGYWASVAAFAPSSAIWWASYGAVRRWQQGYDVVKQGGNTMLLQSLGGSSAGVITAVVTNPLDVVRARLQVGARAGDGQTFSSILKELMKEEGIRGLYKGVTARMVYMGCNSFFLIAAYETVKRLSLKADAHLLDAASDGTN</sequence>
<accession>A9VCP2</accession>
<feature type="repeat" description="Solcar" evidence="6">
    <location>
        <begin position="129"/>
        <end position="222"/>
    </location>
</feature>
<feature type="repeat" description="Solcar" evidence="6">
    <location>
        <begin position="234"/>
        <end position="320"/>
    </location>
</feature>
<dbReference type="PANTHER" id="PTHR46314:SF2">
    <property type="entry name" value="SOLUTE CARRIER FAMILY 25 MEMBER 44"/>
    <property type="match status" value="1"/>
</dbReference>
<keyword evidence="9" id="KW-1133">Transmembrane helix</keyword>
<dbReference type="InterPro" id="IPR042164">
    <property type="entry name" value="SLC25A44"/>
</dbReference>
<evidence type="ECO:0000256" key="2">
    <source>
        <dbReference type="ARBA" id="ARBA00022448"/>
    </source>
</evidence>
<evidence type="ECO:0008006" key="12">
    <source>
        <dbReference type="Google" id="ProtNLM"/>
    </source>
</evidence>
<evidence type="ECO:0000256" key="4">
    <source>
        <dbReference type="ARBA" id="ARBA00022737"/>
    </source>
</evidence>
<feature type="region of interest" description="Disordered" evidence="8">
    <location>
        <begin position="1"/>
        <end position="22"/>
    </location>
</feature>
<comment type="similarity">
    <text evidence="7">Belongs to the mitochondrial carrier (TC 2.A.29) family.</text>
</comment>
<organism evidence="10 11">
    <name type="scientific">Monosiga brevicollis</name>
    <name type="common">Choanoflagellate</name>
    <dbReference type="NCBI Taxonomy" id="81824"/>
    <lineage>
        <taxon>Eukaryota</taxon>
        <taxon>Choanoflagellata</taxon>
        <taxon>Craspedida</taxon>
        <taxon>Salpingoecidae</taxon>
        <taxon>Monosiga</taxon>
    </lineage>
</organism>
<dbReference type="RefSeq" id="XP_001750507.1">
    <property type="nucleotide sequence ID" value="XM_001750455.1"/>
</dbReference>
<dbReference type="Proteomes" id="UP000001357">
    <property type="component" value="Unassembled WGS sequence"/>
</dbReference>
<dbReference type="InParanoid" id="A9VCP2"/>
<feature type="repeat" description="Solcar" evidence="6">
    <location>
        <begin position="41"/>
        <end position="122"/>
    </location>
</feature>
<dbReference type="GO" id="GO:0015658">
    <property type="term" value="F:branched-chain amino acid transmembrane transporter activity"/>
    <property type="evidence" value="ECO:0007669"/>
    <property type="project" value="InterPro"/>
</dbReference>
<dbReference type="EMBL" id="CH991582">
    <property type="protein sequence ID" value="EDQ84721.1"/>
    <property type="molecule type" value="Genomic_DNA"/>
</dbReference>
<dbReference type="AlphaFoldDB" id="A9VCP2"/>
<keyword evidence="4" id="KW-0677">Repeat</keyword>
<keyword evidence="2 7" id="KW-0813">Transport</keyword>
<dbReference type="eggNOG" id="KOG0765">
    <property type="taxonomic scope" value="Eukaryota"/>
</dbReference>
<dbReference type="PANTHER" id="PTHR46314">
    <property type="entry name" value="SOLUTE CARRIER FAMILY 25 MEMBER 44"/>
    <property type="match status" value="1"/>
</dbReference>
<feature type="transmembrane region" description="Helical" evidence="9">
    <location>
        <begin position="94"/>
        <end position="115"/>
    </location>
</feature>
<evidence type="ECO:0000256" key="9">
    <source>
        <dbReference type="SAM" id="Phobius"/>
    </source>
</evidence>
<dbReference type="InterPro" id="IPR002067">
    <property type="entry name" value="MCP"/>
</dbReference>
<dbReference type="KEGG" id="mbr:MONBRDRAFT_34586"/>
<proteinExistence type="inferred from homology"/>
<gene>
    <name evidence="10" type="ORF">MONBRDRAFT_34586</name>
</gene>
<dbReference type="Pfam" id="PF00153">
    <property type="entry name" value="Mito_carr"/>
    <property type="match status" value="3"/>
</dbReference>
<evidence type="ECO:0000256" key="5">
    <source>
        <dbReference type="ARBA" id="ARBA00023136"/>
    </source>
</evidence>
<evidence type="ECO:0000256" key="6">
    <source>
        <dbReference type="PROSITE-ProRule" id="PRU00282"/>
    </source>
</evidence>
<protein>
    <recommendedName>
        <fullName evidence="12">Mitochondrial carrier protein</fullName>
    </recommendedName>
</protein>
<dbReference type="PRINTS" id="PR00926">
    <property type="entry name" value="MITOCARRIER"/>
</dbReference>
<feature type="transmembrane region" description="Helical" evidence="9">
    <location>
        <begin position="135"/>
        <end position="155"/>
    </location>
</feature>
<keyword evidence="3 6" id="KW-0812">Transmembrane</keyword>
<keyword evidence="5 6" id="KW-0472">Membrane</keyword>
<evidence type="ECO:0000256" key="7">
    <source>
        <dbReference type="RuleBase" id="RU000488"/>
    </source>
</evidence>
<evidence type="ECO:0000256" key="3">
    <source>
        <dbReference type="ARBA" id="ARBA00022692"/>
    </source>
</evidence>
<dbReference type="SUPFAM" id="SSF103506">
    <property type="entry name" value="Mitochondrial carrier"/>
    <property type="match status" value="1"/>
</dbReference>
<name>A9VCP2_MONBE</name>
<dbReference type="InterPro" id="IPR018108">
    <property type="entry name" value="MCP_transmembrane"/>
</dbReference>
<dbReference type="GO" id="GO:0016020">
    <property type="term" value="C:membrane"/>
    <property type="evidence" value="ECO:0007669"/>
    <property type="project" value="UniProtKB-SubCell"/>
</dbReference>
<dbReference type="OMA" id="GPSGILM"/>
<reference evidence="10 11" key="1">
    <citation type="journal article" date="2008" name="Nature">
        <title>The genome of the choanoflagellate Monosiga brevicollis and the origin of metazoans.</title>
        <authorList>
            <consortium name="JGI Sequencing"/>
            <person name="King N."/>
            <person name="Westbrook M.J."/>
            <person name="Young S.L."/>
            <person name="Kuo A."/>
            <person name="Abedin M."/>
            <person name="Chapman J."/>
            <person name="Fairclough S."/>
            <person name="Hellsten U."/>
            <person name="Isogai Y."/>
            <person name="Letunic I."/>
            <person name="Marr M."/>
            <person name="Pincus D."/>
            <person name="Putnam N."/>
            <person name="Rokas A."/>
            <person name="Wright K.J."/>
            <person name="Zuzow R."/>
            <person name="Dirks W."/>
            <person name="Good M."/>
            <person name="Goodstein D."/>
            <person name="Lemons D."/>
            <person name="Li W."/>
            <person name="Lyons J.B."/>
            <person name="Morris A."/>
            <person name="Nichols S."/>
            <person name="Richter D.J."/>
            <person name="Salamov A."/>
            <person name="Bork P."/>
            <person name="Lim W.A."/>
            <person name="Manning G."/>
            <person name="Miller W.T."/>
            <person name="McGinnis W."/>
            <person name="Shapiro H."/>
            <person name="Tjian R."/>
            <person name="Grigoriev I.V."/>
            <person name="Rokhsar D."/>
        </authorList>
    </citation>
    <scope>NUCLEOTIDE SEQUENCE [LARGE SCALE GENOMIC DNA]</scope>
    <source>
        <strain evidence="11">MX1 / ATCC 50154</strain>
    </source>
</reference>
<dbReference type="GeneID" id="5895734"/>
<dbReference type="InterPro" id="IPR023395">
    <property type="entry name" value="MCP_dom_sf"/>
</dbReference>
<dbReference type="Gene3D" id="1.50.40.10">
    <property type="entry name" value="Mitochondrial carrier domain"/>
    <property type="match status" value="2"/>
</dbReference>
<evidence type="ECO:0000256" key="1">
    <source>
        <dbReference type="ARBA" id="ARBA00004141"/>
    </source>
</evidence>
<dbReference type="FunCoup" id="A9VCP2">
    <property type="interactions" value="930"/>
</dbReference>
<comment type="subcellular location">
    <subcellularLocation>
        <location evidence="1">Membrane</location>
        <topology evidence="1">Multi-pass membrane protein</topology>
    </subcellularLocation>
</comment>